<keyword evidence="1" id="KW-1133">Transmembrane helix</keyword>
<sequence length="373" mass="43263">MYVRSFYIKCVFFLFFTILFLYPKELKKLIFNINNKINSLKMNEGFPVTFDVELSNEKNFGLMGREIVILNSISLVVINRYSRIIFNEKHGLKNPLMKINKPYILIFDDGGFNFSIKTRNKIFDSKLENEIINANVSSCGCYGFLTQSKEHTSEMIIFDGNNHQKYKYEFENAYAIDISLNKNGNEVAVYAIEYSQDKKKLKSKISIFDLKSEALKYEIELENNLINKIEYFDNSEYLVAVGNNTCIFLDSGKKSYKVFSYNEHELILKYINKKEGLLLTFSPTSNNRNQIIMLFNKKGKIISKINTDKNFKSISFKDGIIAGISENLCYVYGKYGNLITRKKIFESSKFIELTSKTSAYILNMALLDVVYLN</sequence>
<feature type="transmembrane region" description="Helical" evidence="1">
    <location>
        <begin position="6"/>
        <end position="22"/>
    </location>
</feature>
<dbReference type="InterPro" id="IPR043765">
    <property type="entry name" value="DUF5711"/>
</dbReference>
<dbReference type="KEGG" id="ips:CfP315_0537"/>
<keyword evidence="1" id="KW-0472">Membrane</keyword>
<evidence type="ECO:0000256" key="1">
    <source>
        <dbReference type="SAM" id="Phobius"/>
    </source>
</evidence>
<gene>
    <name evidence="2" type="ORF">CfP315_0537</name>
</gene>
<proteinExistence type="predicted"/>
<dbReference type="EMBL" id="AP027924">
    <property type="protein sequence ID" value="BED91978.1"/>
    <property type="molecule type" value="Genomic_DNA"/>
</dbReference>
<organism evidence="2">
    <name type="scientific">Candidatus Improbicoccus pseudotrichonymphae</name>
    <dbReference type="NCBI Taxonomy" id="3033792"/>
    <lineage>
        <taxon>Bacteria</taxon>
        <taxon>Bacillati</taxon>
        <taxon>Bacillota</taxon>
        <taxon>Clostridia</taxon>
        <taxon>Candidatus Improbicoccus</taxon>
    </lineage>
</organism>
<dbReference type="Pfam" id="PF18975">
    <property type="entry name" value="DUF5711"/>
    <property type="match status" value="1"/>
</dbReference>
<accession>A0AA48KX33</accession>
<dbReference type="SUPFAM" id="SSF50978">
    <property type="entry name" value="WD40 repeat-like"/>
    <property type="match status" value="1"/>
</dbReference>
<reference evidence="2" key="1">
    <citation type="journal article" date="2023" name="ISME J.">
        <title>Emergence of putative energy parasites within Clostridia revealed by genome analysis of a novel endosymbiotic clade.</title>
        <authorList>
            <person name="Takahashi K."/>
            <person name="Kuwahara H."/>
            <person name="Horikawa Y."/>
            <person name="Izawa K."/>
            <person name="Kato D."/>
            <person name="Inagaki T."/>
            <person name="Yuki M."/>
            <person name="Ohkuma M."/>
            <person name="Hongoh Y."/>
        </authorList>
    </citation>
    <scope>NUCLEOTIDE SEQUENCE</scope>
    <source>
        <strain evidence="2">CfP3-15</strain>
    </source>
</reference>
<dbReference type="InterPro" id="IPR036322">
    <property type="entry name" value="WD40_repeat_dom_sf"/>
</dbReference>
<dbReference type="Proteomes" id="UP001337580">
    <property type="component" value="Chromosome"/>
</dbReference>
<keyword evidence="1" id="KW-0812">Transmembrane</keyword>
<evidence type="ECO:0000313" key="2">
    <source>
        <dbReference type="EMBL" id="BED91978.1"/>
    </source>
</evidence>
<name>A0AA48KX33_9FIRM</name>
<protein>
    <submittedName>
        <fullName evidence="2">Uncharacterized protein</fullName>
    </submittedName>
</protein>
<dbReference type="AlphaFoldDB" id="A0AA48KX33"/>